<evidence type="ECO:0000313" key="7">
    <source>
        <dbReference type="Proteomes" id="UP000539473"/>
    </source>
</evidence>
<comment type="caution">
    <text evidence="6">The sequence shown here is derived from an EMBL/GenBank/DDBJ whole genome shotgun (WGS) entry which is preliminary data.</text>
</comment>
<dbReference type="PANTHER" id="PTHR34819">
    <property type="entry name" value="LARGE CYSTEINE-RICH PERIPLASMIC PROTEIN OMCB"/>
    <property type="match status" value="1"/>
</dbReference>
<feature type="compositionally biased region" description="Polar residues" evidence="1">
    <location>
        <begin position="1769"/>
        <end position="1786"/>
    </location>
</feature>
<evidence type="ECO:0000256" key="1">
    <source>
        <dbReference type="SAM" id="MobiDB-lite"/>
    </source>
</evidence>
<dbReference type="InterPro" id="IPR001434">
    <property type="entry name" value="OmcB-like_DUF11"/>
</dbReference>
<protein>
    <submittedName>
        <fullName evidence="6">Putative repeat protein (TIGR01451 family)</fullName>
    </submittedName>
</protein>
<feature type="region of interest" description="Disordered" evidence="1">
    <location>
        <begin position="633"/>
        <end position="653"/>
    </location>
</feature>
<feature type="compositionally biased region" description="Gly residues" evidence="1">
    <location>
        <begin position="301"/>
        <end position="330"/>
    </location>
</feature>
<feature type="domain" description="DUF11" evidence="3">
    <location>
        <begin position="1140"/>
        <end position="1254"/>
    </location>
</feature>
<evidence type="ECO:0000313" key="5">
    <source>
        <dbReference type="EMBL" id="GHF52103.1"/>
    </source>
</evidence>
<feature type="region of interest" description="Disordered" evidence="1">
    <location>
        <begin position="1369"/>
        <end position="1391"/>
    </location>
</feature>
<keyword evidence="8" id="KW-1185">Reference proteome</keyword>
<feature type="compositionally biased region" description="Polar residues" evidence="1">
    <location>
        <begin position="789"/>
        <end position="806"/>
    </location>
</feature>
<reference evidence="6 7" key="3">
    <citation type="submission" date="2020-08" db="EMBL/GenBank/DDBJ databases">
        <title>Genomic Encyclopedia of Type Strains, Phase IV (KMG-IV): sequencing the most valuable type-strain genomes for metagenomic binning, comparative biology and taxonomic classification.</title>
        <authorList>
            <person name="Goeker M."/>
        </authorList>
    </citation>
    <scope>NUCLEOTIDE SEQUENCE [LARGE SCALE GENOMIC DNA]</scope>
    <source>
        <strain evidence="6 7">DSM 27521</strain>
    </source>
</reference>
<dbReference type="InterPro" id="IPR047589">
    <property type="entry name" value="DUF11_rpt"/>
</dbReference>
<accession>A0A7W8KGE6</accession>
<feature type="region of interest" description="Disordered" evidence="1">
    <location>
        <begin position="430"/>
        <end position="473"/>
    </location>
</feature>
<dbReference type="Proteomes" id="UP000619376">
    <property type="component" value="Unassembled WGS sequence"/>
</dbReference>
<feature type="domain" description="DUF11" evidence="3">
    <location>
        <begin position="515"/>
        <end position="636"/>
    </location>
</feature>
<dbReference type="RefSeq" id="WP_184113396.1">
    <property type="nucleotide sequence ID" value="NZ_BNAJ01000008.1"/>
</dbReference>
<feature type="region of interest" description="Disordered" evidence="1">
    <location>
        <begin position="1634"/>
        <end position="1654"/>
    </location>
</feature>
<feature type="compositionally biased region" description="Polar residues" evidence="1">
    <location>
        <begin position="1373"/>
        <end position="1391"/>
    </location>
</feature>
<evidence type="ECO:0000259" key="4">
    <source>
        <dbReference type="Pfam" id="PF20674"/>
    </source>
</evidence>
<dbReference type="PANTHER" id="PTHR34819:SF3">
    <property type="entry name" value="CELL SURFACE PROTEIN"/>
    <property type="match status" value="1"/>
</dbReference>
<evidence type="ECO:0000313" key="6">
    <source>
        <dbReference type="EMBL" id="MBB5377620.1"/>
    </source>
</evidence>
<proteinExistence type="predicted"/>
<feature type="domain" description="DUF11" evidence="3">
    <location>
        <begin position="1895"/>
        <end position="2010"/>
    </location>
</feature>
<feature type="domain" description="SpaA-like prealbumin fold" evidence="4">
    <location>
        <begin position="1054"/>
        <end position="1136"/>
    </location>
</feature>
<feature type="signal peptide" evidence="2">
    <location>
        <begin position="1"/>
        <end position="27"/>
    </location>
</feature>
<feature type="domain" description="DUF11" evidence="3">
    <location>
        <begin position="1528"/>
        <end position="1652"/>
    </location>
</feature>
<reference evidence="5" key="1">
    <citation type="journal article" date="2014" name="Int. J. Syst. Evol. Microbiol.">
        <title>Complete genome of a new Firmicutes species belonging to the dominant human colonic microbiota ('Ruminococcus bicirculans') reveals two chromosomes and a selective capacity to utilize plant glucans.</title>
        <authorList>
            <consortium name="NISC Comparative Sequencing Program"/>
            <person name="Wegmann U."/>
            <person name="Louis P."/>
            <person name="Goesmann A."/>
            <person name="Henrissat B."/>
            <person name="Duncan S.H."/>
            <person name="Flint H.J."/>
        </authorList>
    </citation>
    <scope>NUCLEOTIDE SEQUENCE</scope>
    <source>
        <strain evidence="5">CGMCC 1.18437</strain>
    </source>
</reference>
<dbReference type="Pfam" id="PF20674">
    <property type="entry name" value="SpaA_3"/>
    <property type="match status" value="2"/>
</dbReference>
<feature type="domain" description="DUF11" evidence="3">
    <location>
        <begin position="1661"/>
        <end position="1786"/>
    </location>
</feature>
<feature type="domain" description="DUF11" evidence="3">
    <location>
        <begin position="1264"/>
        <end position="1388"/>
    </location>
</feature>
<evidence type="ECO:0000259" key="3">
    <source>
        <dbReference type="Pfam" id="PF01345"/>
    </source>
</evidence>
<reference evidence="5" key="4">
    <citation type="submission" date="2024-05" db="EMBL/GenBank/DDBJ databases">
        <authorList>
            <person name="Sun Q."/>
            <person name="Zhou Y."/>
        </authorList>
    </citation>
    <scope>NUCLEOTIDE SEQUENCE</scope>
    <source>
        <strain evidence="5">CGMCC 1.18437</strain>
    </source>
</reference>
<feature type="compositionally biased region" description="Polar residues" evidence="1">
    <location>
        <begin position="637"/>
        <end position="647"/>
    </location>
</feature>
<feature type="domain" description="DUF11" evidence="3">
    <location>
        <begin position="1397"/>
        <end position="1515"/>
    </location>
</feature>
<feature type="compositionally biased region" description="Low complexity" evidence="1">
    <location>
        <begin position="256"/>
        <end position="282"/>
    </location>
</feature>
<feature type="region of interest" description="Disordered" evidence="1">
    <location>
        <begin position="784"/>
        <end position="806"/>
    </location>
</feature>
<keyword evidence="2" id="KW-0732">Signal</keyword>
<dbReference type="InterPro" id="IPR051172">
    <property type="entry name" value="Chlamydia_OmcB"/>
</dbReference>
<dbReference type="Pfam" id="PF01345">
    <property type="entry name" value="DUF11"/>
    <property type="match status" value="8"/>
</dbReference>
<feature type="compositionally biased region" description="Gly residues" evidence="1">
    <location>
        <begin position="430"/>
        <end position="452"/>
    </location>
</feature>
<name>A0A7W8KGE6_9DEIO</name>
<dbReference type="Proteomes" id="UP000539473">
    <property type="component" value="Unassembled WGS sequence"/>
</dbReference>
<reference evidence="8" key="2">
    <citation type="journal article" date="2019" name="Int. J. Syst. Evol. Microbiol.">
        <title>The Global Catalogue of Microorganisms (GCM) 10K type strain sequencing project: providing services to taxonomists for standard genome sequencing and annotation.</title>
        <authorList>
            <consortium name="The Broad Institute Genomics Platform"/>
            <consortium name="The Broad Institute Genome Sequencing Center for Infectious Disease"/>
            <person name="Wu L."/>
            <person name="Ma J."/>
        </authorList>
    </citation>
    <scope>NUCLEOTIDE SEQUENCE [LARGE SCALE GENOMIC DNA]</scope>
    <source>
        <strain evidence="8">CGMCC 1.18437</strain>
    </source>
</reference>
<dbReference type="InterPro" id="IPR013783">
    <property type="entry name" value="Ig-like_fold"/>
</dbReference>
<dbReference type="Pfam" id="PF17963">
    <property type="entry name" value="Big_9"/>
    <property type="match status" value="1"/>
</dbReference>
<dbReference type="NCBIfam" id="TIGR01451">
    <property type="entry name" value="B_ant_repeat"/>
    <property type="match status" value="6"/>
</dbReference>
<dbReference type="InterPro" id="IPR048834">
    <property type="entry name" value="SpaA_pre-album"/>
</dbReference>
<organism evidence="6 7">
    <name type="scientific">Deinococcus metalli</name>
    <dbReference type="NCBI Taxonomy" id="1141878"/>
    <lineage>
        <taxon>Bacteria</taxon>
        <taxon>Thermotogati</taxon>
        <taxon>Deinococcota</taxon>
        <taxon>Deinococci</taxon>
        <taxon>Deinococcales</taxon>
        <taxon>Deinococcaceae</taxon>
        <taxon>Deinococcus</taxon>
    </lineage>
</organism>
<gene>
    <name evidence="5" type="ORF">GCM10017781_30470</name>
    <name evidence="6" type="ORF">HNQ07_003119</name>
</gene>
<feature type="region of interest" description="Disordered" evidence="1">
    <location>
        <begin position="1769"/>
        <end position="1803"/>
    </location>
</feature>
<dbReference type="EMBL" id="JACHFK010000008">
    <property type="protein sequence ID" value="MBB5377620.1"/>
    <property type="molecule type" value="Genomic_DNA"/>
</dbReference>
<feature type="region of interest" description="Disordered" evidence="1">
    <location>
        <begin position="250"/>
        <end position="330"/>
    </location>
</feature>
<dbReference type="EMBL" id="BNAJ01000008">
    <property type="protein sequence ID" value="GHF52103.1"/>
    <property type="molecule type" value="Genomic_DNA"/>
</dbReference>
<feature type="domain" description="SpaA-like prealbumin fold" evidence="4">
    <location>
        <begin position="811"/>
        <end position="922"/>
    </location>
</feature>
<evidence type="ECO:0000313" key="8">
    <source>
        <dbReference type="Proteomes" id="UP000619376"/>
    </source>
</evidence>
<dbReference type="Gene3D" id="2.60.40.740">
    <property type="match status" value="1"/>
</dbReference>
<feature type="compositionally biased region" description="Polar residues" evidence="1">
    <location>
        <begin position="1638"/>
        <end position="1649"/>
    </location>
</feature>
<evidence type="ECO:0000256" key="2">
    <source>
        <dbReference type="SAM" id="SignalP"/>
    </source>
</evidence>
<feature type="chain" id="PRO_5031564907" evidence="2">
    <location>
        <begin position="28"/>
        <end position="2159"/>
    </location>
</feature>
<dbReference type="Gene3D" id="2.60.40.10">
    <property type="entry name" value="Immunoglobulins"/>
    <property type="match status" value="2"/>
</dbReference>
<sequence>MKRTFLSHLYRHPALLLAALLSPSAAALTCPAPGKDGVGTGITGVVNTYYPGAASAAAGATTLSLGTSAGASTSITPGDLLLVIQMQDATLNTTNNNTYGTVSAVGAGKYEYVVATSSSSGGGSVSIKGDGTGGGLINTYTDSAYTTTSGAKRFQVIRVPQYSSATLGSALSAPAWNGTTGGVVAIDVAGSLGLNSGSITVSGLGFRGGGGRALGGATGGSNADYRSPATNAYHAQKGGGIAGTPRYVNQPTMDATGTETGGTLLDTGVEGYPNGSSAQGAPGNAGGGGNDGNPAANDQNSGGGGGAGAGAGGKGGRTWSGQLDIGGRGGAGVTPTATALVMGGGGGAGTTNNSTGTPGAGLASSGAAGGGLVLVRAGSVSGTGSISANGNNANNSVLNDGSGGGGGGGSVLVTSSSALPSTLSIYANGGSGGTNTGGGSPHGPGGGGGGGAIVLSGTGPATLQRNGGAAGTTAAGGTDGATFGAVAGSVGALITTATPAAIPGATGTSTCFPALTVTKTTSTPTRVQSVDTTATYTVTVSNSGGGAAGVAVTDVLPSPLAYAGAAVTPTYSGGASGPASVTGSGTTTAVFGTAGGSSTTSFFIPNGGSVALTFPVNLNSATPGTYQNPATVAFSDPTRTGTQTVSPGGTYTAGGTAGGSNYASGSSTAEDVTVTPAADLAVTKTDGVTSVNAGGSTTYTVRVTNTGPSSVSGAVLTDPAATGLSKTAVACSGTPGQCTTGTTPSIAQLQAGYALPTLASGQFYELTVTASVTATSGSVANTATVAAPSGTTDPSTGNNSATDTDTVTPATISVQKALASAGGGRVSGTDQFTVTAGSASVTTTGTGSSVTSAAATLNPATVGTAYTVSETAAGSTSLANYTTTYACTNTLSGGQTPSGSGTSFTVTPAPGDALSCTFTNTRKSATLALRKTWAANSLSGNAMTVTTTGAINNASVTSTATAAGNTTTGTAVTVYVGEAITLPAETFTTGNAANYTAAVACTGTSGLSGSTLTVGAADTTVVCTYTNTRKSATLTLRKTWAANSLSGNSVTLSSSGLTNNASTPVSTVAGSATQTDTGTAVTVYAGDSGTLSETFTTGTAGNYTTGIACTGTSGLSGSTLTVGGADTAIVCTFTNTLKPDLTITKTHTGTWSQGDTGKTYTLSVSNVGGAASSGTVTVTDTLPSGLSATAISGTGWTCTLGTLTCTRSDALAVGSSYPAITVTVTVSSTAASTVTNTATVSGGGQNNTANDTASDPTAITPVADLAVTKTDGVSSVNAGGSTTYTIRVTNNGANSVTGAVLTDPAATGLSKTAVACSGTPGQCTTGTTPSIAQLQAGYALPALASGEFYELTVTATVTAASGSVANTATVATPSGTTDPTSGNNSATDTDTVSPVADLSLTKTDGVTSVTPGSTTTYTITLTNNGPSSANNTVLTDPAATGLTKTSVSCAAAGGAACPLVTVLTLETTGVTIATLPAGGSITLTVVANVTANSGSVTNSVTATLPNGTTDPTPTGTVSDTDTVNLVADLAVTKTDGVSSVNAGGSTTYTIRVTNTGPSSVTGAVLTDPAATGLSKTAVACSGTPGQCTTGTTPSIAQLQAGYALPTLASGQFYELTVTASVTATSGSVANTATVAAPSGTTDPSTGNNSATDTDTVTPVADLSITKTDGVSTFRVGSVLTYTVVVSNAGPSTATGATVSDPLPSGIAAANMTYSASASSGATTTVTGTKTGALSDTVTLAPGATVTYTVTIMVPSGYASGSLTNTATVTAPSGITDPNSANNTASDTDTREPPVANNDAAGTNPLVPVTFSVTNNDTGPVDPSTVDLDPSTAGTQTTFTDTGKGTYTVDSSGNVTFTPAAGFTSGTSSIPYTVKDYLGVSSNVATISVTVPAGADLSVSKSGPAYAAPGDTLAYTITVTNTTAIPATASTVTDTLASTLTFVSASNGGTYDSSTRTVTWNLTALAANAQQVLTLNATAPSAAQVRSGATSVQNTATITLPGDPNSANNTSAPVTTRMILNEITKSVRNVTADNRENGGTARFGTTGGGKPGEVLEYCLAARNLGGVDLGTALSGYTVRDALPANVQALTTAYDTASGSSGSGIRVVRGSTTAYFTSASDGDAGTLSSSGGTSGSGSLTVNLGIVTAGETVTTCFQATIR</sequence>
<feature type="domain" description="DUF11" evidence="3">
    <location>
        <begin position="679"/>
        <end position="803"/>
    </location>
</feature>